<gene>
    <name evidence="2" type="ORF">J2S11_002338</name>
</gene>
<keyword evidence="3" id="KW-1185">Reference proteome</keyword>
<evidence type="ECO:0008006" key="4">
    <source>
        <dbReference type="Google" id="ProtNLM"/>
    </source>
</evidence>
<proteinExistence type="predicted"/>
<accession>A0ABT9VZL1</accession>
<evidence type="ECO:0000256" key="1">
    <source>
        <dbReference type="SAM" id="Phobius"/>
    </source>
</evidence>
<keyword evidence="1" id="KW-1133">Transmembrane helix</keyword>
<comment type="caution">
    <text evidence="2">The sequence shown here is derived from an EMBL/GenBank/DDBJ whole genome shotgun (WGS) entry which is preliminary data.</text>
</comment>
<protein>
    <recommendedName>
        <fullName evidence="4">YvrJ family protein</fullName>
    </recommendedName>
</protein>
<dbReference type="EMBL" id="JAUSTY010000008">
    <property type="protein sequence ID" value="MDQ0166434.1"/>
    <property type="molecule type" value="Genomic_DNA"/>
</dbReference>
<reference evidence="2 3" key="1">
    <citation type="submission" date="2023-07" db="EMBL/GenBank/DDBJ databases">
        <title>Genomic Encyclopedia of Type Strains, Phase IV (KMG-IV): sequencing the most valuable type-strain genomes for metagenomic binning, comparative biology and taxonomic classification.</title>
        <authorList>
            <person name="Goeker M."/>
        </authorList>
    </citation>
    <scope>NUCLEOTIDE SEQUENCE [LARGE SCALE GENOMIC DNA]</scope>
    <source>
        <strain evidence="2 3">DSM 12751</strain>
    </source>
</reference>
<dbReference type="Proteomes" id="UP001235840">
    <property type="component" value="Unassembled WGS sequence"/>
</dbReference>
<name>A0ABT9VZL1_9BACI</name>
<keyword evidence="1" id="KW-0812">Transmembrane</keyword>
<feature type="transmembrane region" description="Helical" evidence="1">
    <location>
        <begin position="6"/>
        <end position="21"/>
    </location>
</feature>
<sequence>MGFGWVIIIAIVFSPMFYAINRRLSNMESRLVEVEAELKKLKN</sequence>
<evidence type="ECO:0000313" key="3">
    <source>
        <dbReference type="Proteomes" id="UP001235840"/>
    </source>
</evidence>
<evidence type="ECO:0000313" key="2">
    <source>
        <dbReference type="EMBL" id="MDQ0166434.1"/>
    </source>
</evidence>
<keyword evidence="1" id="KW-0472">Membrane</keyword>
<organism evidence="2 3">
    <name type="scientific">Caldalkalibacillus horti</name>
    <dbReference type="NCBI Taxonomy" id="77523"/>
    <lineage>
        <taxon>Bacteria</taxon>
        <taxon>Bacillati</taxon>
        <taxon>Bacillota</taxon>
        <taxon>Bacilli</taxon>
        <taxon>Bacillales</taxon>
        <taxon>Bacillaceae</taxon>
        <taxon>Caldalkalibacillus</taxon>
    </lineage>
</organism>